<evidence type="ECO:0000313" key="2">
    <source>
        <dbReference type="EMBL" id="MDW5592961.1"/>
    </source>
</evidence>
<reference evidence="3" key="1">
    <citation type="submission" date="2023-07" db="EMBL/GenBank/DDBJ databases">
        <title>Conexibacter stalactiti sp. nov., isolated from stalactites in a lava cave and emended description of the genus Conexibacter.</title>
        <authorList>
            <person name="Lee S.D."/>
        </authorList>
    </citation>
    <scope>NUCLEOTIDE SEQUENCE [LARGE SCALE GENOMIC DNA]</scope>
    <source>
        <strain evidence="3">KCTC 39840</strain>
    </source>
</reference>
<proteinExistence type="predicted"/>
<reference evidence="2 3" key="2">
    <citation type="submission" date="2023-10" db="EMBL/GenBank/DDBJ databases">
        <authorList>
            <person name="Han X.F."/>
        </authorList>
    </citation>
    <scope>NUCLEOTIDE SEQUENCE [LARGE SCALE GENOMIC DNA]</scope>
    <source>
        <strain evidence="2 3">KCTC 39840</strain>
    </source>
</reference>
<protein>
    <recommendedName>
        <fullName evidence="4">ApeA N-terminal domain-containing protein</fullName>
    </recommendedName>
</protein>
<feature type="compositionally biased region" description="Low complexity" evidence="1">
    <location>
        <begin position="81"/>
        <end position="96"/>
    </location>
</feature>
<name>A0ABU4HI29_9ACTN</name>
<accession>A0ABU4HI29</accession>
<keyword evidence="3" id="KW-1185">Reference proteome</keyword>
<sequence length="441" mass="47905">MPSERSTRVEPIYRPNGNDGAIIVYAGKLAVEAGGTSGDAVGQLELRLFPGASFGARFSGPPSKVSPHLVVDLHASVTGVPPGSSLTPPTKSSLPSRPGRGSWVESNVRLSNLDAGELSAAVRFVVHLSQSFQHPEFRVLTQLADGSRQGQVAFRLPGWNLVLAPIDDPRGDHDFGAAIAATPTRSPVDTASIERLQHYLFFVLSLVSSREVGIGPTCGLDRKGRVVWANWGSPRLRPEKSFATWCPKQLVPTAVESVADGYAQLGTDRALEVVVERAINHLLSADSSEVLDVRVPVACTGLELLSWAVLRRQGWITQDTSSSRKLDTAARLRLLLAWAGVSADIPDGFDALLARKKALGKPDDGGPETLHNVRNAVIHAPRKFDDPEWPDSDELFEAWQLSTWCLQLCLLRVLGYDGDYWSRLRLARSSLDVEPVPWAAR</sequence>
<evidence type="ECO:0000256" key="1">
    <source>
        <dbReference type="SAM" id="MobiDB-lite"/>
    </source>
</evidence>
<organism evidence="2 3">
    <name type="scientific">Conexibacter stalactiti</name>
    <dbReference type="NCBI Taxonomy" id="1940611"/>
    <lineage>
        <taxon>Bacteria</taxon>
        <taxon>Bacillati</taxon>
        <taxon>Actinomycetota</taxon>
        <taxon>Thermoleophilia</taxon>
        <taxon>Solirubrobacterales</taxon>
        <taxon>Conexibacteraceae</taxon>
        <taxon>Conexibacter</taxon>
    </lineage>
</organism>
<feature type="region of interest" description="Disordered" evidence="1">
    <location>
        <begin position="80"/>
        <end position="101"/>
    </location>
</feature>
<dbReference type="EMBL" id="JAWSTH010000002">
    <property type="protein sequence ID" value="MDW5592961.1"/>
    <property type="molecule type" value="Genomic_DNA"/>
</dbReference>
<dbReference type="RefSeq" id="WP_318595221.1">
    <property type="nucleotide sequence ID" value="NZ_JAWSTH010000002.1"/>
</dbReference>
<dbReference type="Proteomes" id="UP001284601">
    <property type="component" value="Unassembled WGS sequence"/>
</dbReference>
<evidence type="ECO:0008006" key="4">
    <source>
        <dbReference type="Google" id="ProtNLM"/>
    </source>
</evidence>
<comment type="caution">
    <text evidence="2">The sequence shown here is derived from an EMBL/GenBank/DDBJ whole genome shotgun (WGS) entry which is preliminary data.</text>
</comment>
<evidence type="ECO:0000313" key="3">
    <source>
        <dbReference type="Proteomes" id="UP001284601"/>
    </source>
</evidence>
<gene>
    <name evidence="2" type="ORF">R7226_01340</name>
</gene>